<evidence type="ECO:0000256" key="1">
    <source>
        <dbReference type="ARBA" id="ARBA00012417"/>
    </source>
</evidence>
<dbReference type="InterPro" id="IPR004805">
    <property type="entry name" value="DnaE2/DnaE/PolC"/>
</dbReference>
<dbReference type="SUPFAM" id="SSF89550">
    <property type="entry name" value="PHP domain-like"/>
    <property type="match status" value="1"/>
</dbReference>
<evidence type="ECO:0000256" key="3">
    <source>
        <dbReference type="ARBA" id="ARBA00022695"/>
    </source>
</evidence>
<keyword evidence="9" id="KW-1185">Reference proteome</keyword>
<dbReference type="Gene3D" id="1.10.150.870">
    <property type="match status" value="1"/>
</dbReference>
<dbReference type="OrthoDB" id="9803237at2"/>
<reference evidence="8 9" key="1">
    <citation type="submission" date="2018-02" db="EMBL/GenBank/DDBJ databases">
        <title>Mycoplasma marinum and Mycoplasma todarodis sp. nov., moderately halophilic and psychrotolerant mycoplasmas isolated from cephalopods.</title>
        <authorList>
            <person name="Viver T."/>
        </authorList>
    </citation>
    <scope>NUCLEOTIDE SEQUENCE [LARGE SCALE GENOMIC DNA]</scope>
    <source>
        <strain evidence="8 9">5H</strain>
    </source>
</reference>
<protein>
    <recommendedName>
        <fullName evidence="1">DNA-directed DNA polymerase</fullName>
        <ecNumber evidence="1">2.7.7.7</ecNumber>
    </recommendedName>
</protein>
<dbReference type="NCBIfam" id="NF005516">
    <property type="entry name" value="PRK07135.1"/>
    <property type="match status" value="1"/>
</dbReference>
<name>A0A4R0XJM2_9MOLU</name>
<dbReference type="Pfam" id="PF07733">
    <property type="entry name" value="DNA_pol3_alpha"/>
    <property type="match status" value="1"/>
</dbReference>
<dbReference type="Gene3D" id="3.20.20.140">
    <property type="entry name" value="Metal-dependent hydrolases"/>
    <property type="match status" value="1"/>
</dbReference>
<accession>A0A4R0XJM2</accession>
<dbReference type="Pfam" id="PF17657">
    <property type="entry name" value="DNA_pol3_finger"/>
    <property type="match status" value="1"/>
</dbReference>
<evidence type="ECO:0000256" key="5">
    <source>
        <dbReference type="ARBA" id="ARBA00022932"/>
    </source>
</evidence>
<dbReference type="Pfam" id="PF02811">
    <property type="entry name" value="PHP"/>
    <property type="match status" value="1"/>
</dbReference>
<dbReference type="CDD" id="cd07431">
    <property type="entry name" value="PHP_PolIIIA"/>
    <property type="match status" value="1"/>
</dbReference>
<dbReference type="PANTHER" id="PTHR32294:SF0">
    <property type="entry name" value="DNA POLYMERASE III SUBUNIT ALPHA"/>
    <property type="match status" value="1"/>
</dbReference>
<dbReference type="InterPro" id="IPR029460">
    <property type="entry name" value="DNAPol_HHH"/>
</dbReference>
<dbReference type="Pfam" id="PF14579">
    <property type="entry name" value="HHH_6"/>
    <property type="match status" value="1"/>
</dbReference>
<feature type="domain" description="Polymerase/histidinol phosphatase N-terminal" evidence="7">
    <location>
        <begin position="5"/>
        <end position="72"/>
    </location>
</feature>
<evidence type="ECO:0000259" key="7">
    <source>
        <dbReference type="SMART" id="SM00481"/>
    </source>
</evidence>
<dbReference type="SMART" id="SM00481">
    <property type="entry name" value="POLIIIAc"/>
    <property type="match status" value="1"/>
</dbReference>
<comment type="caution">
    <text evidence="8">The sequence shown here is derived from an EMBL/GenBank/DDBJ whole genome shotgun (WGS) entry which is preliminary data.</text>
</comment>
<dbReference type="RefSeq" id="WP_131613649.1">
    <property type="nucleotide sequence ID" value="NZ_PSZP01000029.1"/>
</dbReference>
<keyword evidence="5" id="KW-0239">DNA-directed DNA polymerase</keyword>
<keyword evidence="4" id="KW-0235">DNA replication</keyword>
<dbReference type="Gene3D" id="1.10.10.1600">
    <property type="entry name" value="Bacterial DNA polymerase III alpha subunit, thumb domain"/>
    <property type="match status" value="1"/>
</dbReference>
<evidence type="ECO:0000256" key="4">
    <source>
        <dbReference type="ARBA" id="ARBA00022705"/>
    </source>
</evidence>
<dbReference type="GO" id="GO:0003887">
    <property type="term" value="F:DNA-directed DNA polymerase activity"/>
    <property type="evidence" value="ECO:0007669"/>
    <property type="project" value="UniProtKB-KW"/>
</dbReference>
<dbReference type="Proteomes" id="UP000291072">
    <property type="component" value="Unassembled WGS sequence"/>
</dbReference>
<dbReference type="EMBL" id="PSZP01000029">
    <property type="protein sequence ID" value="TCG10634.1"/>
    <property type="molecule type" value="Genomic_DNA"/>
</dbReference>
<dbReference type="PANTHER" id="PTHR32294">
    <property type="entry name" value="DNA POLYMERASE III SUBUNIT ALPHA"/>
    <property type="match status" value="1"/>
</dbReference>
<dbReference type="AlphaFoldDB" id="A0A4R0XJM2"/>
<evidence type="ECO:0000256" key="2">
    <source>
        <dbReference type="ARBA" id="ARBA00022679"/>
    </source>
</evidence>
<dbReference type="InterPro" id="IPR041931">
    <property type="entry name" value="DNA_pol3_alpha_thumb_dom"/>
</dbReference>
<proteinExistence type="predicted"/>
<comment type="catalytic activity">
    <reaction evidence="6">
        <text>DNA(n) + a 2'-deoxyribonucleoside 5'-triphosphate = DNA(n+1) + diphosphate</text>
        <dbReference type="Rhea" id="RHEA:22508"/>
        <dbReference type="Rhea" id="RHEA-COMP:17339"/>
        <dbReference type="Rhea" id="RHEA-COMP:17340"/>
        <dbReference type="ChEBI" id="CHEBI:33019"/>
        <dbReference type="ChEBI" id="CHEBI:61560"/>
        <dbReference type="ChEBI" id="CHEBI:173112"/>
        <dbReference type="EC" id="2.7.7.7"/>
    </reaction>
</comment>
<dbReference type="InterPro" id="IPR016195">
    <property type="entry name" value="Pol/histidinol_Pase-like"/>
</dbReference>
<keyword evidence="3" id="KW-0548">Nucleotidyltransferase</keyword>
<dbReference type="InterPro" id="IPR003141">
    <property type="entry name" value="Pol/His_phosphatase_N"/>
</dbReference>
<dbReference type="GO" id="GO:0008408">
    <property type="term" value="F:3'-5' exonuclease activity"/>
    <property type="evidence" value="ECO:0007669"/>
    <property type="project" value="InterPro"/>
</dbReference>
<dbReference type="EC" id="2.7.7.7" evidence="1"/>
<dbReference type="InterPro" id="IPR040982">
    <property type="entry name" value="DNA_pol3_finger"/>
</dbReference>
<evidence type="ECO:0000313" key="8">
    <source>
        <dbReference type="EMBL" id="TCG10634.1"/>
    </source>
</evidence>
<dbReference type="NCBIfam" id="TIGR00594">
    <property type="entry name" value="polc"/>
    <property type="match status" value="1"/>
</dbReference>
<sequence>MSRYVNLHTNTEYSLLESTIKIDSLIEYAKNNKMDTLAITDHNVMYGVVEFVDKCKKNGIKPIIGLDLDVEDYRLVLLAKNYNGYLDLVRLSSKRVRNNEIKLSDIPVKDLFIIDHPTLGHYATKGEELVLHNYFVGIEQGEHPKGVAIFEARTLKEEDNKALTILNYIKNSEQKEFKMKPYNYNPMGVSSLMMEQAIIIAKECNVVFPEVKNILPTFPTPEHYTSPAYLKQVIQDNLGKRLKENSQNMEYIKRIRYEVGIIEKLGYSDYFLIIWDLIKWAKEQDIAVGPGRGSAAGSLVSYILGITDIDPIKFDLIFERFLNPERITMPDIDIDIQDSRRDEVVKYMFEKYGANKTALIITFSKLGAKMALRDSARAMGITPREVDVLSKMIRLGETLESTYRKVSAFRAHIDRDPRMQELFSAAKSIEGLPRNHGTHAAGVVLSKNDISNSVPTINGINDYNQTQYSMDYMEANGLLKIDILGLRNLTIIQDIQKEVYDNFQRRLVLEKIKLNDRTTNKLLSDIDTNGIFQLESYGMKNTLASVGVEGIDDITAILSLYRPGPMEFIKTYANRKKGLEKVPSVSVEFDKITKRTYGIIIYQEQIMQIAQEFAGMSFGQADILRRAISKKKMSLIDGLKKEFNEGALAKGQTQESIDNVYHSIEAFASYGFNKSHAVAYAVISYRMAFLKARFPLEFYTSLLNASLDSQKAVLTYVNEAKRKDIVVNAPEINHSKTRVFNEEKQIYMPLKLIKGFGNVASKKLLDERDQNGKFKDFFDFVARVKLAGLGESAITSLIQSNALRKFAHMQMLLDTLPSAIRYADMITFKKDGEKVLDFNLIAKPKMVHSERNIKNEIISENKFLGFNYNVFFTDPYANEERIKDLETKDTVEVAIYVDKIYKKRNKDGKEFAVILAHDSSNKIEFTVFNRTWEFIHKSKDKKVYIAKIKVNMFNDKKNYILAQPWKETNE</sequence>
<keyword evidence="2" id="KW-0808">Transferase</keyword>
<organism evidence="8 9">
    <name type="scientific">Mycoplasma todarodis</name>
    <dbReference type="NCBI Taxonomy" id="1937191"/>
    <lineage>
        <taxon>Bacteria</taxon>
        <taxon>Bacillati</taxon>
        <taxon>Mycoplasmatota</taxon>
        <taxon>Mollicutes</taxon>
        <taxon>Mycoplasmataceae</taxon>
        <taxon>Mycoplasma</taxon>
    </lineage>
</organism>
<dbReference type="GO" id="GO:0006260">
    <property type="term" value="P:DNA replication"/>
    <property type="evidence" value="ECO:0007669"/>
    <property type="project" value="UniProtKB-KW"/>
</dbReference>
<dbReference type="InterPro" id="IPR004013">
    <property type="entry name" value="PHP_dom"/>
</dbReference>
<evidence type="ECO:0000313" key="9">
    <source>
        <dbReference type="Proteomes" id="UP000291072"/>
    </source>
</evidence>
<dbReference type="InterPro" id="IPR011708">
    <property type="entry name" value="DNA_pol3_alpha_NTPase_dom"/>
</dbReference>
<gene>
    <name evidence="8" type="ORF">C4B25_03435</name>
</gene>
<evidence type="ECO:0000256" key="6">
    <source>
        <dbReference type="ARBA" id="ARBA00049244"/>
    </source>
</evidence>